<keyword evidence="1" id="KW-0812">Transmembrane</keyword>
<name>A0A9D1GZQ7_9ACTN</name>
<keyword evidence="1" id="KW-0472">Membrane</keyword>
<dbReference type="Proteomes" id="UP000886842">
    <property type="component" value="Unassembled WGS sequence"/>
</dbReference>
<sequence>MASAAALGQVEPAEAGVASGLLSTFHEFGASIGVATVSSVAAASLAGSDATGFQAAFLVAAIAALAAAVVAGLAIPRAGR</sequence>
<dbReference type="AlphaFoldDB" id="A0A9D1GZQ7"/>
<evidence type="ECO:0008006" key="4">
    <source>
        <dbReference type="Google" id="ProtNLM"/>
    </source>
</evidence>
<evidence type="ECO:0000313" key="3">
    <source>
        <dbReference type="Proteomes" id="UP000886842"/>
    </source>
</evidence>
<gene>
    <name evidence="2" type="ORF">IAA98_14530</name>
</gene>
<reference evidence="2" key="1">
    <citation type="submission" date="2020-10" db="EMBL/GenBank/DDBJ databases">
        <authorList>
            <person name="Gilroy R."/>
        </authorList>
    </citation>
    <scope>NUCLEOTIDE SEQUENCE</scope>
    <source>
        <strain evidence="2">ChiGjej1B1-24693</strain>
    </source>
</reference>
<protein>
    <recommendedName>
        <fullName evidence="4">Major facilitator superfamily (MFS) profile domain-containing protein</fullName>
    </recommendedName>
</protein>
<evidence type="ECO:0000313" key="2">
    <source>
        <dbReference type="EMBL" id="HIT76793.1"/>
    </source>
</evidence>
<proteinExistence type="predicted"/>
<evidence type="ECO:0000256" key="1">
    <source>
        <dbReference type="SAM" id="Phobius"/>
    </source>
</evidence>
<reference evidence="2" key="2">
    <citation type="journal article" date="2021" name="PeerJ">
        <title>Extensive microbial diversity within the chicken gut microbiome revealed by metagenomics and culture.</title>
        <authorList>
            <person name="Gilroy R."/>
            <person name="Ravi A."/>
            <person name="Getino M."/>
            <person name="Pursley I."/>
            <person name="Horton D.L."/>
            <person name="Alikhan N.F."/>
            <person name="Baker D."/>
            <person name="Gharbi K."/>
            <person name="Hall N."/>
            <person name="Watson M."/>
            <person name="Adriaenssens E.M."/>
            <person name="Foster-Nyarko E."/>
            <person name="Jarju S."/>
            <person name="Secka A."/>
            <person name="Antonio M."/>
            <person name="Oren A."/>
            <person name="Chaudhuri R.R."/>
            <person name="La Ragione R."/>
            <person name="Hildebrand F."/>
            <person name="Pallen M.J."/>
        </authorList>
    </citation>
    <scope>NUCLEOTIDE SEQUENCE</scope>
    <source>
        <strain evidence="2">ChiGjej1B1-24693</strain>
    </source>
</reference>
<dbReference type="SUPFAM" id="SSF103473">
    <property type="entry name" value="MFS general substrate transporter"/>
    <property type="match status" value="1"/>
</dbReference>
<accession>A0A9D1GZQ7</accession>
<keyword evidence="1" id="KW-1133">Transmembrane helix</keyword>
<dbReference type="EMBL" id="DVLP01000418">
    <property type="protein sequence ID" value="HIT76793.1"/>
    <property type="molecule type" value="Genomic_DNA"/>
</dbReference>
<comment type="caution">
    <text evidence="2">The sequence shown here is derived from an EMBL/GenBank/DDBJ whole genome shotgun (WGS) entry which is preliminary data.</text>
</comment>
<feature type="transmembrane region" description="Helical" evidence="1">
    <location>
        <begin position="53"/>
        <end position="75"/>
    </location>
</feature>
<dbReference type="InterPro" id="IPR036259">
    <property type="entry name" value="MFS_trans_sf"/>
</dbReference>
<organism evidence="2 3">
    <name type="scientific">Candidatus Avipropionibacterium avicola</name>
    <dbReference type="NCBI Taxonomy" id="2840701"/>
    <lineage>
        <taxon>Bacteria</taxon>
        <taxon>Bacillati</taxon>
        <taxon>Actinomycetota</taxon>
        <taxon>Actinomycetes</taxon>
        <taxon>Propionibacteriales</taxon>
        <taxon>Propionibacteriaceae</taxon>
        <taxon>Propionibacteriaceae incertae sedis</taxon>
        <taxon>Candidatus Avipropionibacterium</taxon>
    </lineage>
</organism>